<proteinExistence type="predicted"/>
<dbReference type="Pfam" id="PF01638">
    <property type="entry name" value="HxlR"/>
    <property type="match status" value="1"/>
</dbReference>
<dbReference type="Proteomes" id="UP000013307">
    <property type="component" value="Chromosome"/>
</dbReference>
<feature type="domain" description="HTH hxlR-type" evidence="1">
    <location>
        <begin position="25"/>
        <end position="88"/>
    </location>
</feature>
<dbReference type="InterPro" id="IPR036390">
    <property type="entry name" value="WH_DNA-bd_sf"/>
</dbReference>
<dbReference type="SUPFAM" id="SSF46785">
    <property type="entry name" value="Winged helix' DNA-binding domain"/>
    <property type="match status" value="1"/>
</dbReference>
<dbReference type="EMBL" id="CP005290">
    <property type="protein sequence ID" value="AGK61292.1"/>
    <property type="molecule type" value="Genomic_DNA"/>
</dbReference>
<dbReference type="KEGG" id="ast:Asulf_01299"/>
<dbReference type="AlphaFoldDB" id="N0BG66"/>
<dbReference type="HOGENOM" id="CLU_1088206_0_0_2"/>
<evidence type="ECO:0000313" key="2">
    <source>
        <dbReference type="EMBL" id="AGK61292.1"/>
    </source>
</evidence>
<protein>
    <submittedName>
        <fullName evidence="2">Transcriptional regulator</fullName>
    </submittedName>
</protein>
<evidence type="ECO:0000313" key="3">
    <source>
        <dbReference type="Proteomes" id="UP000013307"/>
    </source>
</evidence>
<name>N0BG66_9EURY</name>
<dbReference type="STRING" id="387631.Asulf_01299"/>
<organism evidence="2 3">
    <name type="scientific">Archaeoglobus sulfaticallidus PM70-1</name>
    <dbReference type="NCBI Taxonomy" id="387631"/>
    <lineage>
        <taxon>Archaea</taxon>
        <taxon>Methanobacteriati</taxon>
        <taxon>Methanobacteriota</taxon>
        <taxon>Archaeoglobi</taxon>
        <taxon>Archaeoglobales</taxon>
        <taxon>Archaeoglobaceae</taxon>
        <taxon>Archaeoglobus</taxon>
    </lineage>
</organism>
<accession>N0BG66</accession>
<dbReference type="GeneID" id="15392939"/>
<gene>
    <name evidence="2" type="ORF">Asulf_01299</name>
</gene>
<keyword evidence="3" id="KW-1185">Reference proteome</keyword>
<dbReference type="eggNOG" id="arCOG00732">
    <property type="taxonomic scope" value="Archaea"/>
</dbReference>
<sequence length="255" mass="30056">MDHLPPIKKWIEDIENLLKNTQKRKVFLYIFLIKGADFADIARYVRISQKNLTKHIKDFEFIRLIKSEVSPKDRRKKIYEVTPFGRDFISYDIRSIGMYLDLAKAYLNEMYSEEGEDVERRVNEVIGRYIVSHSNEPSMNRGPLSEAVGLFLYFLRYSRRINPQDLKSCLFFNSEESKTVLTEENKAVQRLLDAAICSKKGCSVCNLILDVLPSQPVYGPVVLKLKKMDPEELMELKERHKEEYRLSKYWDLNQK</sequence>
<dbReference type="OrthoDB" id="371687at2157"/>
<dbReference type="InterPro" id="IPR002577">
    <property type="entry name" value="HTH_HxlR"/>
</dbReference>
<evidence type="ECO:0000259" key="1">
    <source>
        <dbReference type="Pfam" id="PF01638"/>
    </source>
</evidence>
<dbReference type="Gene3D" id="1.10.10.10">
    <property type="entry name" value="Winged helix-like DNA-binding domain superfamily/Winged helix DNA-binding domain"/>
    <property type="match status" value="1"/>
</dbReference>
<dbReference type="RefSeq" id="WP_015590890.1">
    <property type="nucleotide sequence ID" value="NC_021169.1"/>
</dbReference>
<reference evidence="2 3" key="1">
    <citation type="journal article" date="2013" name="Genome Announc.">
        <title>Complete Genome Sequence of the Thermophilic and Facultatively Chemolithoautotrophic Sulfate Reducer Archaeoglobus sulfaticallidus Strain PM70-1T.</title>
        <authorList>
            <person name="Stokke R."/>
            <person name="Hocking W.P."/>
            <person name="Steinsbu B.O."/>
            <person name="Steen I.H."/>
        </authorList>
    </citation>
    <scope>NUCLEOTIDE SEQUENCE [LARGE SCALE GENOMIC DNA]</scope>
    <source>
        <strain evidence="2">PM70-1</strain>
    </source>
</reference>
<dbReference type="InterPro" id="IPR036388">
    <property type="entry name" value="WH-like_DNA-bd_sf"/>
</dbReference>